<dbReference type="PANTHER" id="PTHR11709:SF434">
    <property type="entry name" value="IRON TRANSPORT MULTICOPPER OXIDASE FET5-RELATED"/>
    <property type="match status" value="1"/>
</dbReference>
<comment type="similarity">
    <text evidence="2">Belongs to the multicopper oxidase family.</text>
</comment>
<keyword evidence="7" id="KW-0406">Ion transport</keyword>
<dbReference type="GO" id="GO:0005507">
    <property type="term" value="F:copper ion binding"/>
    <property type="evidence" value="ECO:0007669"/>
    <property type="project" value="InterPro"/>
</dbReference>
<evidence type="ECO:0000256" key="8">
    <source>
        <dbReference type="SAM" id="Phobius"/>
    </source>
</evidence>
<gene>
    <name evidence="13" type="ORF">HANVADRAFT_55734</name>
</gene>
<keyword evidence="5" id="KW-0560">Oxidoreductase</keyword>
<dbReference type="Gene3D" id="2.60.40.420">
    <property type="entry name" value="Cupredoxins - blue copper proteins"/>
    <property type="match status" value="3"/>
</dbReference>
<dbReference type="InterPro" id="IPR033138">
    <property type="entry name" value="Cu_oxidase_CS"/>
</dbReference>
<dbReference type="Pfam" id="PF07731">
    <property type="entry name" value="Cu-oxidase_2"/>
    <property type="match status" value="1"/>
</dbReference>
<keyword evidence="8" id="KW-0812">Transmembrane</keyword>
<keyword evidence="8" id="KW-0472">Membrane</keyword>
<evidence type="ECO:0008006" key="15">
    <source>
        <dbReference type="Google" id="ProtNLM"/>
    </source>
</evidence>
<feature type="domain" description="Plastocyanin-like" evidence="10">
    <location>
        <begin position="173"/>
        <end position="282"/>
    </location>
</feature>
<keyword evidence="3" id="KW-0408">Iron</keyword>
<evidence type="ECO:0000256" key="4">
    <source>
        <dbReference type="ARBA" id="ARBA00022723"/>
    </source>
</evidence>
<dbReference type="SUPFAM" id="SSF49503">
    <property type="entry name" value="Cupredoxins"/>
    <property type="match status" value="3"/>
</dbReference>
<dbReference type="InterPro" id="IPR044130">
    <property type="entry name" value="CuRO_2_Fet3-like"/>
</dbReference>
<keyword evidence="4" id="KW-0479">Metal-binding</keyword>
<sequence>MSYIVNILYCLAVLNTLCQSKTHKFNFNVSWVDTNPDGTFPKKQIGVNGQWPPPAIHVNKNDRVEIEVTNSLSQLDNPNQVDNLNTTLHFHGFFHNITVPEWEQSNQNDGPEMVTGYGIPYKETLLYNFTVGNQTGTYWYHSHSGAQYIDGLRNSFIVHDVEKEQNEWKVDYDNTITISELYHRNYYQVMDKFLSRFNPTGAEPIPDSFLFNDSVNGTIPLEFDSRHLLRFINIGGFVSQFIYSPRIKFTVVEVDGVYVEPFETNLFEIGTGQRISVLVDTYTEGEFKKLNHPYYGKQFPIYQVVVKSMLDVIPDGLELVKKHVFLYPGQELPSKVLDPEETLDSDDLMFDDFNIVPLGKIEAFGKPDRQIELAVKMENLGDGVNYAFFNNITYTVPKIPTLYSVYSAPKELLFDERIYGDNINAYVLKKNDVVEIVLNNDDDNKHNFHLHGHNFQIIKKGEADAGHYDSEISFLSDSSSENKYPMIRDTVFVESQSYIVLRFKADNPGVWFFHCHIDFHLEQGLAAVFIEAPDVIQEIETKGISESMQKIINKYDLQYRGNAAANSEDWIDLRNSNVQEKPLPNGFTLKGYIALLISSVVAIYGIYTIVQFGLDVDTADSEAEIIKNTNLLNKLQELIKDNE</sequence>
<evidence type="ECO:0000256" key="1">
    <source>
        <dbReference type="ARBA" id="ARBA00001935"/>
    </source>
</evidence>
<dbReference type="Proteomes" id="UP000092321">
    <property type="component" value="Unassembled WGS sequence"/>
</dbReference>
<keyword evidence="9" id="KW-0732">Signal</keyword>
<dbReference type="PROSITE" id="PS00079">
    <property type="entry name" value="MULTICOPPER_OXIDASE1"/>
    <property type="match status" value="2"/>
</dbReference>
<evidence type="ECO:0000259" key="12">
    <source>
        <dbReference type="Pfam" id="PF07732"/>
    </source>
</evidence>
<feature type="domain" description="Plastocyanin-like" evidence="11">
    <location>
        <begin position="397"/>
        <end position="534"/>
    </location>
</feature>
<keyword evidence="6" id="KW-0186">Copper</keyword>
<dbReference type="GO" id="GO:0010106">
    <property type="term" value="P:cellular response to iron ion starvation"/>
    <property type="evidence" value="ECO:0007669"/>
    <property type="project" value="TreeGrafter"/>
</dbReference>
<dbReference type="InterPro" id="IPR002355">
    <property type="entry name" value="Cu_oxidase_Cu_BS"/>
</dbReference>
<feature type="signal peptide" evidence="9">
    <location>
        <begin position="1"/>
        <end position="20"/>
    </location>
</feature>
<evidence type="ECO:0000313" key="14">
    <source>
        <dbReference type="Proteomes" id="UP000092321"/>
    </source>
</evidence>
<dbReference type="GO" id="GO:0004322">
    <property type="term" value="F:ferroxidase activity"/>
    <property type="evidence" value="ECO:0007669"/>
    <property type="project" value="TreeGrafter"/>
</dbReference>
<feature type="chain" id="PRO_5008598731" description="Iron transport multicopper oxidase FET5" evidence="9">
    <location>
        <begin position="21"/>
        <end position="643"/>
    </location>
</feature>
<dbReference type="Pfam" id="PF00394">
    <property type="entry name" value="Cu-oxidase"/>
    <property type="match status" value="1"/>
</dbReference>
<dbReference type="InterPro" id="IPR011706">
    <property type="entry name" value="Cu-oxidase_C"/>
</dbReference>
<dbReference type="CDD" id="cd13877">
    <property type="entry name" value="CuRO_2_Fet3p_like"/>
    <property type="match status" value="1"/>
</dbReference>
<evidence type="ECO:0000256" key="5">
    <source>
        <dbReference type="ARBA" id="ARBA00023002"/>
    </source>
</evidence>
<evidence type="ECO:0000256" key="3">
    <source>
        <dbReference type="ARBA" id="ARBA00022496"/>
    </source>
</evidence>
<accession>A0A1B7TEX9</accession>
<dbReference type="Pfam" id="PF07732">
    <property type="entry name" value="Cu-oxidase_3"/>
    <property type="match status" value="1"/>
</dbReference>
<dbReference type="InterPro" id="IPR011707">
    <property type="entry name" value="Cu-oxidase-like_N"/>
</dbReference>
<comment type="cofactor">
    <cofactor evidence="1">
        <name>Cu cation</name>
        <dbReference type="ChEBI" id="CHEBI:23378"/>
    </cofactor>
</comment>
<evidence type="ECO:0000256" key="7">
    <source>
        <dbReference type="ARBA" id="ARBA00023065"/>
    </source>
</evidence>
<dbReference type="CDD" id="cd13899">
    <property type="entry name" value="CuRO_3_Fet3p"/>
    <property type="match status" value="1"/>
</dbReference>
<comment type="caution">
    <text evidence="13">The sequence shown here is derived from an EMBL/GenBank/DDBJ whole genome shotgun (WGS) entry which is preliminary data.</text>
</comment>
<feature type="transmembrane region" description="Helical" evidence="8">
    <location>
        <begin position="591"/>
        <end position="610"/>
    </location>
</feature>
<evidence type="ECO:0000259" key="11">
    <source>
        <dbReference type="Pfam" id="PF07731"/>
    </source>
</evidence>
<organism evidence="13 14">
    <name type="scientific">Hanseniaspora valbyensis NRRL Y-1626</name>
    <dbReference type="NCBI Taxonomy" id="766949"/>
    <lineage>
        <taxon>Eukaryota</taxon>
        <taxon>Fungi</taxon>
        <taxon>Dikarya</taxon>
        <taxon>Ascomycota</taxon>
        <taxon>Saccharomycotina</taxon>
        <taxon>Saccharomycetes</taxon>
        <taxon>Saccharomycodales</taxon>
        <taxon>Saccharomycodaceae</taxon>
        <taxon>Hanseniaspora</taxon>
    </lineage>
</organism>
<feature type="domain" description="Plastocyanin-like" evidence="12">
    <location>
        <begin position="29"/>
        <end position="161"/>
    </location>
</feature>
<keyword evidence="3" id="KW-0410">Iron transport</keyword>
<evidence type="ECO:0000256" key="9">
    <source>
        <dbReference type="SAM" id="SignalP"/>
    </source>
</evidence>
<dbReference type="InterPro" id="IPR001117">
    <property type="entry name" value="Cu-oxidase_2nd"/>
</dbReference>
<dbReference type="InterPro" id="IPR045087">
    <property type="entry name" value="Cu-oxidase_fam"/>
</dbReference>
<dbReference type="OrthoDB" id="2121828at2759"/>
<keyword evidence="7" id="KW-0813">Transport</keyword>
<protein>
    <recommendedName>
        <fullName evidence="15">Iron transport multicopper oxidase FET5</fullName>
    </recommendedName>
</protein>
<dbReference type="PANTHER" id="PTHR11709">
    <property type="entry name" value="MULTI-COPPER OXIDASE"/>
    <property type="match status" value="1"/>
</dbReference>
<dbReference type="AlphaFoldDB" id="A0A1B7TEX9"/>
<keyword evidence="8" id="KW-1133">Transmembrane helix</keyword>
<dbReference type="GO" id="GO:0000329">
    <property type="term" value="C:fungal-type vacuole membrane"/>
    <property type="evidence" value="ECO:0007669"/>
    <property type="project" value="TreeGrafter"/>
</dbReference>
<dbReference type="GO" id="GO:0033215">
    <property type="term" value="P:reductive iron assimilation"/>
    <property type="evidence" value="ECO:0007669"/>
    <property type="project" value="TreeGrafter"/>
</dbReference>
<proteinExistence type="inferred from homology"/>
<evidence type="ECO:0000256" key="6">
    <source>
        <dbReference type="ARBA" id="ARBA00023008"/>
    </source>
</evidence>
<evidence type="ECO:0000259" key="10">
    <source>
        <dbReference type="Pfam" id="PF00394"/>
    </source>
</evidence>
<dbReference type="PROSITE" id="PS00080">
    <property type="entry name" value="MULTICOPPER_OXIDASE2"/>
    <property type="match status" value="1"/>
</dbReference>
<keyword evidence="14" id="KW-1185">Reference proteome</keyword>
<reference evidence="14" key="1">
    <citation type="journal article" date="2016" name="Proc. Natl. Acad. Sci. U.S.A.">
        <title>Comparative genomics of biotechnologically important yeasts.</title>
        <authorList>
            <person name="Riley R."/>
            <person name="Haridas S."/>
            <person name="Wolfe K.H."/>
            <person name="Lopes M.R."/>
            <person name="Hittinger C.T."/>
            <person name="Goeker M."/>
            <person name="Salamov A.A."/>
            <person name="Wisecaver J.H."/>
            <person name="Long T.M."/>
            <person name="Calvey C.H."/>
            <person name="Aerts A.L."/>
            <person name="Barry K.W."/>
            <person name="Choi C."/>
            <person name="Clum A."/>
            <person name="Coughlan A.Y."/>
            <person name="Deshpande S."/>
            <person name="Douglass A.P."/>
            <person name="Hanson S.J."/>
            <person name="Klenk H.-P."/>
            <person name="LaButti K.M."/>
            <person name="Lapidus A."/>
            <person name="Lindquist E.A."/>
            <person name="Lipzen A.M."/>
            <person name="Meier-Kolthoff J.P."/>
            <person name="Ohm R.A."/>
            <person name="Otillar R.P."/>
            <person name="Pangilinan J.L."/>
            <person name="Peng Y."/>
            <person name="Rokas A."/>
            <person name="Rosa C.A."/>
            <person name="Scheuner C."/>
            <person name="Sibirny A.A."/>
            <person name="Slot J.C."/>
            <person name="Stielow J.B."/>
            <person name="Sun H."/>
            <person name="Kurtzman C.P."/>
            <person name="Blackwell M."/>
            <person name="Grigoriev I.V."/>
            <person name="Jeffries T.W."/>
        </authorList>
    </citation>
    <scope>NUCLEOTIDE SEQUENCE [LARGE SCALE GENOMIC DNA]</scope>
    <source>
        <strain evidence="14">NRRL Y-1626</strain>
    </source>
</reference>
<evidence type="ECO:0000256" key="2">
    <source>
        <dbReference type="ARBA" id="ARBA00010609"/>
    </source>
</evidence>
<dbReference type="InterPro" id="IPR008972">
    <property type="entry name" value="Cupredoxin"/>
</dbReference>
<name>A0A1B7TEX9_9ASCO</name>
<evidence type="ECO:0000313" key="13">
    <source>
        <dbReference type="EMBL" id="OBA27281.1"/>
    </source>
</evidence>
<dbReference type="FunFam" id="2.60.40.420:FF:000024">
    <property type="entry name" value="FET5p Multicopper oxidase"/>
    <property type="match status" value="1"/>
</dbReference>
<dbReference type="EMBL" id="LXPE01000009">
    <property type="protein sequence ID" value="OBA27281.1"/>
    <property type="molecule type" value="Genomic_DNA"/>
</dbReference>